<dbReference type="Proteomes" id="UP000054742">
    <property type="component" value="Unassembled WGS sequence"/>
</dbReference>
<dbReference type="AlphaFoldDB" id="A0A0W0SEZ3"/>
<dbReference type="InterPro" id="IPR002347">
    <property type="entry name" value="SDR_fam"/>
</dbReference>
<name>A0A0W0SEZ3_9GAMM</name>
<dbReference type="PRINTS" id="PR00081">
    <property type="entry name" value="GDHRDH"/>
</dbReference>
<dbReference type="PATRIC" id="fig|29422.6.peg.2342"/>
<dbReference type="RefSeq" id="WP_202967549.1">
    <property type="nucleotide sequence ID" value="NZ_CAAAHU010000005.1"/>
</dbReference>
<proteinExistence type="inferred from homology"/>
<dbReference type="Gene3D" id="3.40.50.720">
    <property type="entry name" value="NAD(P)-binding Rossmann-like Domain"/>
    <property type="match status" value="1"/>
</dbReference>
<evidence type="ECO:0000313" key="4">
    <source>
        <dbReference type="Proteomes" id="UP000054742"/>
    </source>
</evidence>
<organism evidence="3 4">
    <name type="scientific">Legionella brunensis</name>
    <dbReference type="NCBI Taxonomy" id="29422"/>
    <lineage>
        <taxon>Bacteria</taxon>
        <taxon>Pseudomonadati</taxon>
        <taxon>Pseudomonadota</taxon>
        <taxon>Gammaproteobacteria</taxon>
        <taxon>Legionellales</taxon>
        <taxon>Legionellaceae</taxon>
        <taxon>Legionella</taxon>
    </lineage>
</organism>
<dbReference type="STRING" id="29422.Lbru_2197"/>
<dbReference type="EC" id="1.1.1.100" evidence="3"/>
<dbReference type="PANTHER" id="PTHR42879">
    <property type="entry name" value="3-OXOACYL-(ACYL-CARRIER-PROTEIN) REDUCTASE"/>
    <property type="match status" value="1"/>
</dbReference>
<dbReference type="GO" id="GO:0004316">
    <property type="term" value="F:3-oxoacyl-[acyl-carrier-protein] reductase (NADPH) activity"/>
    <property type="evidence" value="ECO:0007669"/>
    <property type="project" value="UniProtKB-EC"/>
</dbReference>
<dbReference type="InterPro" id="IPR050259">
    <property type="entry name" value="SDR"/>
</dbReference>
<dbReference type="Pfam" id="PF00106">
    <property type="entry name" value="adh_short"/>
    <property type="match status" value="1"/>
</dbReference>
<dbReference type="PROSITE" id="PS00061">
    <property type="entry name" value="ADH_SHORT"/>
    <property type="match status" value="1"/>
</dbReference>
<dbReference type="EMBL" id="LNXV01000029">
    <property type="protein sequence ID" value="KTC81677.1"/>
    <property type="molecule type" value="Genomic_DNA"/>
</dbReference>
<dbReference type="GO" id="GO:0032787">
    <property type="term" value="P:monocarboxylic acid metabolic process"/>
    <property type="evidence" value="ECO:0007669"/>
    <property type="project" value="UniProtKB-ARBA"/>
</dbReference>
<keyword evidence="3" id="KW-0560">Oxidoreductase</keyword>
<accession>A0A0W0SEZ3</accession>
<comment type="caution">
    <text evidence="3">The sequence shown here is derived from an EMBL/GenBank/DDBJ whole genome shotgun (WGS) entry which is preliminary data.</text>
</comment>
<sequence>MRTFLITGCSKGIGLATAKHLAALNYQVIGIARNKPEKFEGIFYQSDLSNHNETIDVFNRIKNNYQIDGIINNVGNVNPQLLEELTLDSFFEVIDLNLRPAIQAAQTFVPSMRKNAWGRIVNISSRAMLGKAGRSSYSSAKASIVALTRTWALELAKDGVTVNAVAPGPIETEGFLKTTRQIALKNKNYSILFQ</sequence>
<dbReference type="InterPro" id="IPR036291">
    <property type="entry name" value="NAD(P)-bd_dom_sf"/>
</dbReference>
<protein>
    <submittedName>
        <fullName evidence="3">3-oxoacyl-ACP reductase</fullName>
        <ecNumber evidence="3">1.1.1.100</ecNumber>
    </submittedName>
</protein>
<gene>
    <name evidence="3" type="primary">fabG_1</name>
    <name evidence="3" type="ORF">Lbru_2197</name>
</gene>
<dbReference type="SUPFAM" id="SSF51735">
    <property type="entry name" value="NAD(P)-binding Rossmann-fold domains"/>
    <property type="match status" value="1"/>
</dbReference>
<evidence type="ECO:0000256" key="2">
    <source>
        <dbReference type="RuleBase" id="RU000363"/>
    </source>
</evidence>
<keyword evidence="4" id="KW-1185">Reference proteome</keyword>
<dbReference type="InterPro" id="IPR020904">
    <property type="entry name" value="Sc_DH/Rdtase_CS"/>
</dbReference>
<dbReference type="PRINTS" id="PR00080">
    <property type="entry name" value="SDRFAMILY"/>
</dbReference>
<evidence type="ECO:0000256" key="1">
    <source>
        <dbReference type="ARBA" id="ARBA00006484"/>
    </source>
</evidence>
<comment type="similarity">
    <text evidence="1 2">Belongs to the short-chain dehydrogenases/reductases (SDR) family.</text>
</comment>
<evidence type="ECO:0000313" key="3">
    <source>
        <dbReference type="EMBL" id="KTC81677.1"/>
    </source>
</evidence>
<dbReference type="PANTHER" id="PTHR42879:SF2">
    <property type="entry name" value="3-OXOACYL-[ACYL-CARRIER-PROTEIN] REDUCTASE FABG"/>
    <property type="match status" value="1"/>
</dbReference>
<dbReference type="CDD" id="cd05233">
    <property type="entry name" value="SDR_c"/>
    <property type="match status" value="1"/>
</dbReference>
<reference evidence="3 4" key="1">
    <citation type="submission" date="2015-11" db="EMBL/GenBank/DDBJ databases">
        <title>Genomic analysis of 38 Legionella species identifies large and diverse effector repertoires.</title>
        <authorList>
            <person name="Burstein D."/>
            <person name="Amaro F."/>
            <person name="Zusman T."/>
            <person name="Lifshitz Z."/>
            <person name="Cohen O."/>
            <person name="Gilbert J.A."/>
            <person name="Pupko T."/>
            <person name="Shuman H.A."/>
            <person name="Segal G."/>
        </authorList>
    </citation>
    <scope>NUCLEOTIDE SEQUENCE [LARGE SCALE GENOMIC DNA]</scope>
    <source>
        <strain evidence="3 4">ATCC 43878</strain>
    </source>
</reference>